<proteinExistence type="predicted"/>
<accession>A0A6S5C1G4</accession>
<name>A0A6S5C1G4_AERVE</name>
<dbReference type="Gene3D" id="1.10.4080.10">
    <property type="entry name" value="ADP-ribosylation/Crystallin J1"/>
    <property type="match status" value="1"/>
</dbReference>
<sequence>MAGAAALLGEDGSLECQDALRLLALLLDKLLRGGRGSQQAKLNGLTLTAMESRALAANSLNTGSVVRGSWRRKTRNQLGHASWLDVVEAALWCFWHSDDLRGGEALLGVLLGSDSRVRLVYGMLAGAFYLADTATISANPSSSSA</sequence>
<dbReference type="InterPro" id="IPR036705">
    <property type="entry name" value="Ribosyl_crysJ1_sf"/>
</dbReference>
<evidence type="ECO:0008006" key="3">
    <source>
        <dbReference type="Google" id="ProtNLM"/>
    </source>
</evidence>
<protein>
    <recommendedName>
        <fullName evidence="3">ADP-ribosylglycohydrolase</fullName>
    </recommendedName>
</protein>
<gene>
    <name evidence="1" type="ORF">WP3W19E03_09710</name>
</gene>
<dbReference type="AlphaFoldDB" id="A0A6S5C1G4"/>
<evidence type="ECO:0000313" key="2">
    <source>
        <dbReference type="Proteomes" id="UP000515442"/>
    </source>
</evidence>
<evidence type="ECO:0000313" key="1">
    <source>
        <dbReference type="EMBL" id="BBR38446.1"/>
    </source>
</evidence>
<dbReference type="EMBL" id="AP022038">
    <property type="protein sequence ID" value="BBR38446.1"/>
    <property type="molecule type" value="Genomic_DNA"/>
</dbReference>
<reference evidence="1 2" key="1">
    <citation type="submission" date="2019-12" db="EMBL/GenBank/DDBJ databases">
        <title>complete genome sequences of Aeromonas veronii str. WP3-W19-ESBL-03 isolated from wastewater treatment plant effluent.</title>
        <authorList>
            <person name="Sekizuka T."/>
            <person name="Itokawa K."/>
            <person name="Yatsu K."/>
            <person name="Inamine Y."/>
            <person name="Kuroda M."/>
        </authorList>
    </citation>
    <scope>NUCLEOTIDE SEQUENCE [LARGE SCALE GENOMIC DNA]</scope>
    <source>
        <strain evidence="1 2">WP3-W19-ESBL-03</strain>
    </source>
</reference>
<organism evidence="1 2">
    <name type="scientific">Aeromonas veronii</name>
    <dbReference type="NCBI Taxonomy" id="654"/>
    <lineage>
        <taxon>Bacteria</taxon>
        <taxon>Pseudomonadati</taxon>
        <taxon>Pseudomonadota</taxon>
        <taxon>Gammaproteobacteria</taxon>
        <taxon>Aeromonadales</taxon>
        <taxon>Aeromonadaceae</taxon>
        <taxon>Aeromonas</taxon>
    </lineage>
</organism>
<dbReference type="RefSeq" id="WP_231556950.1">
    <property type="nucleotide sequence ID" value="NZ_AP022038.1"/>
</dbReference>
<dbReference type="Proteomes" id="UP000515442">
    <property type="component" value="Chromosome"/>
</dbReference>